<gene>
    <name evidence="2" type="ordered locus">Sden_1579</name>
</gene>
<dbReference type="Proteomes" id="UP000001982">
    <property type="component" value="Chromosome"/>
</dbReference>
<name>Q12NW3_SHEDO</name>
<keyword evidence="1" id="KW-0472">Membrane</keyword>
<keyword evidence="1" id="KW-0812">Transmembrane</keyword>
<dbReference type="OrthoDB" id="5741560at2"/>
<evidence type="ECO:0000256" key="1">
    <source>
        <dbReference type="SAM" id="Phobius"/>
    </source>
</evidence>
<keyword evidence="1" id="KW-1133">Transmembrane helix</keyword>
<organism evidence="2 3">
    <name type="scientific">Shewanella denitrificans (strain OS217 / ATCC BAA-1090 / DSM 15013)</name>
    <dbReference type="NCBI Taxonomy" id="318161"/>
    <lineage>
        <taxon>Bacteria</taxon>
        <taxon>Pseudomonadati</taxon>
        <taxon>Pseudomonadota</taxon>
        <taxon>Gammaproteobacteria</taxon>
        <taxon>Alteromonadales</taxon>
        <taxon>Shewanellaceae</taxon>
        <taxon>Shewanella</taxon>
    </lineage>
</organism>
<dbReference type="eggNOG" id="ENOG502ZD4Z">
    <property type="taxonomic scope" value="Bacteria"/>
</dbReference>
<evidence type="ECO:0000313" key="2">
    <source>
        <dbReference type="EMBL" id="ABE54863.1"/>
    </source>
</evidence>
<reference evidence="2 3" key="1">
    <citation type="submission" date="2006-03" db="EMBL/GenBank/DDBJ databases">
        <title>Complete sequence of Shewanella denitrificans OS217.</title>
        <authorList>
            <consortium name="US DOE Joint Genome Institute"/>
            <person name="Copeland A."/>
            <person name="Lucas S."/>
            <person name="Lapidus A."/>
            <person name="Barry K."/>
            <person name="Detter J.C."/>
            <person name="Glavina del Rio T."/>
            <person name="Hammon N."/>
            <person name="Israni S."/>
            <person name="Dalin E."/>
            <person name="Tice H."/>
            <person name="Pitluck S."/>
            <person name="Brettin T."/>
            <person name="Bruce D."/>
            <person name="Han C."/>
            <person name="Tapia R."/>
            <person name="Gilna P."/>
            <person name="Kiss H."/>
            <person name="Schmutz J."/>
            <person name="Larimer F."/>
            <person name="Land M."/>
            <person name="Hauser L."/>
            <person name="Kyrpides N."/>
            <person name="Lykidis A."/>
            <person name="Richardson P."/>
        </authorList>
    </citation>
    <scope>NUCLEOTIDE SEQUENCE [LARGE SCALE GENOMIC DNA]</scope>
    <source>
        <strain evidence="3">OS217 / ATCC BAA-1090 / DSM 15013</strain>
    </source>
</reference>
<dbReference type="RefSeq" id="WP_011496021.1">
    <property type="nucleotide sequence ID" value="NC_007954.1"/>
</dbReference>
<feature type="transmembrane region" description="Helical" evidence="1">
    <location>
        <begin position="29"/>
        <end position="47"/>
    </location>
</feature>
<dbReference type="EMBL" id="CP000302">
    <property type="protein sequence ID" value="ABE54863.1"/>
    <property type="molecule type" value="Genomic_DNA"/>
</dbReference>
<keyword evidence="3" id="KW-1185">Reference proteome</keyword>
<sequence>MTSFSNHKHAYIHLSVGQVGTQQPVYHRLLPRILLMLVVMLVLMLTACGQQASPPSLIVNEVPLVYPYQREAGDLRETRQTQINIQSDAGLKAADKPLQLTLTEGDGDTHILLRRGETDLLSDNLYQASLAGLCIDATTHSMAFFIHHLAPGIGLDQQALLHNYEQGQWQFSSLPYNEFVSAAEKYTLCDTAEATPHWEHMATQANVKLCSCNIAKPLTEQWQAAIGDVAPSGLFELDETFNIGVPRTISLYHIAKPKQLQTLIEQAIQDEQYEVIEFNQGQASLLIINYYEAPFSNLGYGFIRTSPNSEWQLWYTAGDSSKGFHPIKGATQDENGNIQMELCVRDCTWWGEQAVITMDLTTRLFSKVLQ</sequence>
<protein>
    <submittedName>
        <fullName evidence="2">Uncharacterized protein</fullName>
    </submittedName>
</protein>
<dbReference type="KEGG" id="sdn:Sden_1579"/>
<dbReference type="AlphaFoldDB" id="Q12NW3"/>
<proteinExistence type="predicted"/>
<evidence type="ECO:0000313" key="3">
    <source>
        <dbReference type="Proteomes" id="UP000001982"/>
    </source>
</evidence>
<accession>Q12NW3</accession>
<dbReference type="HOGENOM" id="CLU_747807_0_0_6"/>
<dbReference type="STRING" id="318161.Sden_1579"/>